<evidence type="ECO:0000256" key="3">
    <source>
        <dbReference type="PROSITE-ProRule" id="PRU00023"/>
    </source>
</evidence>
<dbReference type="Pfam" id="PF12796">
    <property type="entry name" value="Ank_2"/>
    <property type="match status" value="4"/>
</dbReference>
<dbReference type="InterPro" id="IPR036770">
    <property type="entry name" value="Ankyrin_rpt-contain_sf"/>
</dbReference>
<feature type="repeat" description="ANK" evidence="3">
    <location>
        <begin position="476"/>
        <end position="508"/>
    </location>
</feature>
<organism evidence="5 6">
    <name type="scientific">Phialemonium atrogriseum</name>
    <dbReference type="NCBI Taxonomy" id="1093897"/>
    <lineage>
        <taxon>Eukaryota</taxon>
        <taxon>Fungi</taxon>
        <taxon>Dikarya</taxon>
        <taxon>Ascomycota</taxon>
        <taxon>Pezizomycotina</taxon>
        <taxon>Sordariomycetes</taxon>
        <taxon>Sordariomycetidae</taxon>
        <taxon>Cephalothecales</taxon>
        <taxon>Cephalothecaceae</taxon>
        <taxon>Phialemonium</taxon>
    </lineage>
</organism>
<comment type="caution">
    <text evidence="5">The sequence shown here is derived from an EMBL/GenBank/DDBJ whole genome shotgun (WGS) entry which is preliminary data.</text>
</comment>
<dbReference type="AlphaFoldDB" id="A0AAJ0FQC7"/>
<keyword evidence="6" id="KW-1185">Reference proteome</keyword>
<dbReference type="SUPFAM" id="SSF48403">
    <property type="entry name" value="Ankyrin repeat"/>
    <property type="match status" value="2"/>
</dbReference>
<evidence type="ECO:0000256" key="2">
    <source>
        <dbReference type="ARBA" id="ARBA00023043"/>
    </source>
</evidence>
<dbReference type="SMART" id="SM00248">
    <property type="entry name" value="ANK"/>
    <property type="match status" value="12"/>
</dbReference>
<name>A0AAJ0FQC7_9PEZI</name>
<feature type="region of interest" description="Disordered" evidence="4">
    <location>
        <begin position="551"/>
        <end position="576"/>
    </location>
</feature>
<dbReference type="PRINTS" id="PR01415">
    <property type="entry name" value="ANKYRIN"/>
</dbReference>
<feature type="repeat" description="ANK" evidence="3">
    <location>
        <begin position="374"/>
        <end position="406"/>
    </location>
</feature>
<dbReference type="PROSITE" id="PS50088">
    <property type="entry name" value="ANK_REPEAT"/>
    <property type="match status" value="6"/>
</dbReference>
<sequence length="625" mass="67480">MTSSTMGVSSPQYSEFTPDGWISELDYSYLGLFHLRRVLELNDVEALREFIALKPRLLTWDDPQYYLPTPTVYAAEVGCNDVLKVLLEYQSTLSPSELTQEPTNFDRLYLIPLHAACRHGHTSTVQFLLSFEPLTDIEERDAGDGMTPLRCALSAAPALCKQSKQIVRLLLTRGADAAAVYQYGLYIPSARGNTLTLAASSADAEVIKWLIEAGANVNARAAHIGEGYDLTPLHRGCLHHNIPAVQALLDLGARSGIAAVDGQGQLPLHSAVVGGSVEMVALLLADEQARQTTINAKDHSGRTPLHLAAAGGSLEIVTLLLAEDTALQATIIAKDNSGYTPLHSAVAGGFVEIMGLLLARDEAHHITVNTKDNNDRTPLHLAARFDRLQLMRALLDSGANPSLRDTQGRTPLHTLCDRSELSRVSDLPAFDSNSNTALIRRLIAADPHETTSSSNTSATSATGPNIIINIDSPDNDGNTPLHLAARHRHEHVVTALTRLGARGDARNNAGQTPCHLAATIDLQQRDSGGLPELLARQGRVMALLVGAGGDLDARKDGDGEGEGETARERMERDGAEARAKYKLHTRMDALRRAEEPEHKRIDALPTADQEAALHSFLTSILLNLT</sequence>
<dbReference type="PANTHER" id="PTHR24198:SF165">
    <property type="entry name" value="ANKYRIN REPEAT-CONTAINING PROTEIN-RELATED"/>
    <property type="match status" value="1"/>
</dbReference>
<feature type="repeat" description="ANK" evidence="3">
    <location>
        <begin position="263"/>
        <end position="284"/>
    </location>
</feature>
<feature type="repeat" description="ANK" evidence="3">
    <location>
        <begin position="300"/>
        <end position="321"/>
    </location>
</feature>
<evidence type="ECO:0000313" key="6">
    <source>
        <dbReference type="Proteomes" id="UP001244011"/>
    </source>
</evidence>
<dbReference type="PANTHER" id="PTHR24198">
    <property type="entry name" value="ANKYRIN REPEAT AND PROTEIN KINASE DOMAIN-CONTAINING PROTEIN"/>
    <property type="match status" value="1"/>
</dbReference>
<evidence type="ECO:0000313" key="5">
    <source>
        <dbReference type="EMBL" id="KAK1771148.1"/>
    </source>
</evidence>
<dbReference type="EMBL" id="MU838999">
    <property type="protein sequence ID" value="KAK1771148.1"/>
    <property type="molecule type" value="Genomic_DNA"/>
</dbReference>
<keyword evidence="1" id="KW-0677">Repeat</keyword>
<feature type="repeat" description="ANK" evidence="3">
    <location>
        <begin position="337"/>
        <end position="358"/>
    </location>
</feature>
<reference evidence="5" key="1">
    <citation type="submission" date="2023-06" db="EMBL/GenBank/DDBJ databases">
        <title>Genome-scale phylogeny and comparative genomics of the fungal order Sordariales.</title>
        <authorList>
            <consortium name="Lawrence Berkeley National Laboratory"/>
            <person name="Hensen N."/>
            <person name="Bonometti L."/>
            <person name="Westerberg I."/>
            <person name="Brannstrom I.O."/>
            <person name="Guillou S."/>
            <person name="Cros-Aarteil S."/>
            <person name="Calhoun S."/>
            <person name="Haridas S."/>
            <person name="Kuo A."/>
            <person name="Mondo S."/>
            <person name="Pangilinan J."/>
            <person name="Riley R."/>
            <person name="Labutti K."/>
            <person name="Andreopoulos B."/>
            <person name="Lipzen A."/>
            <person name="Chen C."/>
            <person name="Yanf M."/>
            <person name="Daum C."/>
            <person name="Ng V."/>
            <person name="Clum A."/>
            <person name="Steindorff A."/>
            <person name="Ohm R."/>
            <person name="Martin F."/>
            <person name="Silar P."/>
            <person name="Natvig D."/>
            <person name="Lalanne C."/>
            <person name="Gautier V."/>
            <person name="Ament-Velasquez S.L."/>
            <person name="Kruys A."/>
            <person name="Hutchinson M.I."/>
            <person name="Powell A.J."/>
            <person name="Barry K."/>
            <person name="Miller A.N."/>
            <person name="Grigoriev I.V."/>
            <person name="Debuchy R."/>
            <person name="Gladieux P."/>
            <person name="Thoren M.H."/>
            <person name="Johannesson H."/>
        </authorList>
    </citation>
    <scope>NUCLEOTIDE SEQUENCE</scope>
    <source>
        <strain evidence="5">8032-3</strain>
    </source>
</reference>
<dbReference type="Gene3D" id="1.25.40.20">
    <property type="entry name" value="Ankyrin repeat-containing domain"/>
    <property type="match status" value="4"/>
</dbReference>
<gene>
    <name evidence="5" type="ORF">QBC33DRAFT_566599</name>
</gene>
<keyword evidence="2 3" id="KW-0040">ANK repeat</keyword>
<evidence type="ECO:0000256" key="4">
    <source>
        <dbReference type="SAM" id="MobiDB-lite"/>
    </source>
</evidence>
<dbReference type="RefSeq" id="XP_060287361.1">
    <property type="nucleotide sequence ID" value="XM_060430462.1"/>
</dbReference>
<dbReference type="Proteomes" id="UP001244011">
    <property type="component" value="Unassembled WGS sequence"/>
</dbReference>
<evidence type="ECO:0000256" key="1">
    <source>
        <dbReference type="ARBA" id="ARBA00022737"/>
    </source>
</evidence>
<dbReference type="InterPro" id="IPR002110">
    <property type="entry name" value="Ankyrin_rpt"/>
</dbReference>
<dbReference type="GeneID" id="85313649"/>
<feature type="repeat" description="ANK" evidence="3">
    <location>
        <begin position="190"/>
        <end position="222"/>
    </location>
</feature>
<dbReference type="PROSITE" id="PS50297">
    <property type="entry name" value="ANK_REP_REGION"/>
    <property type="match status" value="5"/>
</dbReference>
<protein>
    <submittedName>
        <fullName evidence="5">Ankyrin repeat-containing domain protein</fullName>
    </submittedName>
</protein>
<dbReference type="Pfam" id="PF13857">
    <property type="entry name" value="Ank_5"/>
    <property type="match status" value="1"/>
</dbReference>
<accession>A0AAJ0FQC7</accession>
<proteinExistence type="predicted"/>